<dbReference type="EMBL" id="MN739092">
    <property type="protein sequence ID" value="QHS88080.1"/>
    <property type="molecule type" value="Genomic_DNA"/>
</dbReference>
<protein>
    <recommendedName>
        <fullName evidence="2">Amine oxidase domain-containing protein</fullName>
    </recommendedName>
</protein>
<dbReference type="Pfam" id="PF01593">
    <property type="entry name" value="Amino_oxidase"/>
    <property type="match status" value="1"/>
</dbReference>
<name>A0A6C0B7R1_9ZZZZ</name>
<dbReference type="InterPro" id="IPR050703">
    <property type="entry name" value="Flavin_MAO"/>
</dbReference>
<dbReference type="InterPro" id="IPR036188">
    <property type="entry name" value="FAD/NAD-bd_sf"/>
</dbReference>
<evidence type="ECO:0000313" key="3">
    <source>
        <dbReference type="EMBL" id="QHS88080.1"/>
    </source>
</evidence>
<organism evidence="3">
    <name type="scientific">viral metagenome</name>
    <dbReference type="NCBI Taxonomy" id="1070528"/>
    <lineage>
        <taxon>unclassified sequences</taxon>
        <taxon>metagenomes</taxon>
        <taxon>organismal metagenomes</taxon>
    </lineage>
</organism>
<evidence type="ECO:0000256" key="1">
    <source>
        <dbReference type="ARBA" id="ARBA00005995"/>
    </source>
</evidence>
<dbReference type="GO" id="GO:0016491">
    <property type="term" value="F:oxidoreductase activity"/>
    <property type="evidence" value="ECO:0007669"/>
    <property type="project" value="InterPro"/>
</dbReference>
<dbReference type="InterPro" id="IPR002937">
    <property type="entry name" value="Amino_oxidase"/>
</dbReference>
<reference evidence="3" key="1">
    <citation type="journal article" date="2020" name="Nature">
        <title>Giant virus diversity and host interactions through global metagenomics.</title>
        <authorList>
            <person name="Schulz F."/>
            <person name="Roux S."/>
            <person name="Paez-Espino D."/>
            <person name="Jungbluth S."/>
            <person name="Walsh D.A."/>
            <person name="Denef V.J."/>
            <person name="McMahon K.D."/>
            <person name="Konstantinidis K.T."/>
            <person name="Eloe-Fadrosh E.A."/>
            <person name="Kyrpides N.C."/>
            <person name="Woyke T."/>
        </authorList>
    </citation>
    <scope>NUCLEOTIDE SEQUENCE</scope>
    <source>
        <strain evidence="3">GVMAG-M-3300010158-13</strain>
    </source>
</reference>
<dbReference type="Gene3D" id="3.50.50.60">
    <property type="entry name" value="FAD/NAD(P)-binding domain"/>
    <property type="match status" value="2"/>
</dbReference>
<sequence length="410" mass="46733">MNNEPNTIIVGGGISGLYAAYKLKEKNPSEKVLVLEKQSRKYAGGRTGNDLFRGTNIVTGAGVGRKKKDILLRRLLKELDIDVGEFKASHHYADTIQKKCSVKDTFLELKKAYGSETNHRTFKEFALSVLGEQKYKNFITCSGYSDYENEDAYSTIYQYGLDDNYAEWTGLYIPWDKLIRSLMHKIGFSNILFGHGVEKIKIVKDGFEVITKTEVFNASKVILASTIDTVLKILPRQLEKGLYKQIHGQPFLRTYGQFSKGSQEVLKKFVPALTIVPGPIQKIIPMDVENGIYMICYSDNKSATLLNNFSSDKKENRDFFARLLEKSLGAPENSLRLLSVKGYYWPIGTHYYEPLGPDFKNRKDFIKKAQNPYKNLFIVGEMISNNQGWVEGALDSVERIMESKEYQFHH</sequence>
<accession>A0A6C0B7R1</accession>
<proteinExistence type="inferred from homology"/>
<feature type="domain" description="Amine oxidase" evidence="2">
    <location>
        <begin position="122"/>
        <end position="396"/>
    </location>
</feature>
<dbReference type="SUPFAM" id="SSF51905">
    <property type="entry name" value="FAD/NAD(P)-binding domain"/>
    <property type="match status" value="1"/>
</dbReference>
<evidence type="ECO:0000259" key="2">
    <source>
        <dbReference type="Pfam" id="PF01593"/>
    </source>
</evidence>
<dbReference type="AlphaFoldDB" id="A0A6C0B7R1"/>
<dbReference type="Pfam" id="PF13450">
    <property type="entry name" value="NAD_binding_8"/>
    <property type="match status" value="1"/>
</dbReference>
<dbReference type="PANTHER" id="PTHR43563:SF1">
    <property type="entry name" value="AMINE OXIDASE [FLAVIN-CONTAINING] B"/>
    <property type="match status" value="1"/>
</dbReference>
<dbReference type="PANTHER" id="PTHR43563">
    <property type="entry name" value="AMINE OXIDASE"/>
    <property type="match status" value="1"/>
</dbReference>
<comment type="similarity">
    <text evidence="1">Belongs to the flavin monoamine oxidase family.</text>
</comment>